<dbReference type="Gene3D" id="1.10.8.270">
    <property type="entry name" value="putative rabgap domain of human tbc1 domain family member 14 like domains"/>
    <property type="match status" value="1"/>
</dbReference>
<gene>
    <name evidence="4" type="ORF">AMTR_s00025p00165460</name>
</gene>
<feature type="domain" description="Rab-GAP TBC" evidence="3">
    <location>
        <begin position="32"/>
        <end position="359"/>
    </location>
</feature>
<dbReference type="GO" id="GO:0005794">
    <property type="term" value="C:Golgi apparatus"/>
    <property type="evidence" value="ECO:0000318"/>
    <property type="project" value="GO_Central"/>
</dbReference>
<dbReference type="eggNOG" id="KOG1091">
    <property type="taxonomic scope" value="Eukaryota"/>
</dbReference>
<organism evidence="4 5">
    <name type="scientific">Amborella trichopoda</name>
    <dbReference type="NCBI Taxonomy" id="13333"/>
    <lineage>
        <taxon>Eukaryota</taxon>
        <taxon>Viridiplantae</taxon>
        <taxon>Streptophyta</taxon>
        <taxon>Embryophyta</taxon>
        <taxon>Tracheophyta</taxon>
        <taxon>Spermatophyta</taxon>
        <taxon>Magnoliopsida</taxon>
        <taxon>Amborellales</taxon>
        <taxon>Amborellaceae</taxon>
        <taxon>Amborella</taxon>
    </lineage>
</organism>
<dbReference type="GO" id="GO:0030904">
    <property type="term" value="C:retromer complex"/>
    <property type="evidence" value="ECO:0000318"/>
    <property type="project" value="GO_Central"/>
</dbReference>
<dbReference type="PANTHER" id="PTHR22957">
    <property type="entry name" value="TBC1 DOMAIN FAMILY MEMBER GTPASE-ACTIVATING PROTEIN"/>
    <property type="match status" value="1"/>
</dbReference>
<evidence type="ECO:0000313" key="5">
    <source>
        <dbReference type="Proteomes" id="UP000017836"/>
    </source>
</evidence>
<evidence type="ECO:0000256" key="2">
    <source>
        <dbReference type="SAM" id="MobiDB-lite"/>
    </source>
</evidence>
<feature type="region of interest" description="Disordered" evidence="2">
    <location>
        <begin position="723"/>
        <end position="742"/>
    </location>
</feature>
<dbReference type="InterPro" id="IPR000195">
    <property type="entry name" value="Rab-GAP-TBC_dom"/>
</dbReference>
<keyword evidence="1" id="KW-0343">GTPase activation</keyword>
<dbReference type="AlphaFoldDB" id="W1PX22"/>
<dbReference type="GO" id="GO:0042147">
    <property type="term" value="P:retrograde transport, endosome to Golgi"/>
    <property type="evidence" value="ECO:0000318"/>
    <property type="project" value="GO_Central"/>
</dbReference>
<dbReference type="HOGENOM" id="CLU_014968_0_0_1"/>
<dbReference type="GO" id="GO:0005829">
    <property type="term" value="C:cytosol"/>
    <property type="evidence" value="ECO:0007669"/>
    <property type="project" value="GOC"/>
</dbReference>
<dbReference type="Gene3D" id="1.10.472.80">
    <property type="entry name" value="Ypt/Rab-GAP domain of gyp1p, domain 3"/>
    <property type="match status" value="1"/>
</dbReference>
<evidence type="ECO:0000259" key="3">
    <source>
        <dbReference type="PROSITE" id="PS50086"/>
    </source>
</evidence>
<accession>W1PX22</accession>
<feature type="region of interest" description="Disordered" evidence="2">
    <location>
        <begin position="582"/>
        <end position="601"/>
    </location>
</feature>
<proteinExistence type="predicted"/>
<reference evidence="5" key="1">
    <citation type="journal article" date="2013" name="Science">
        <title>The Amborella genome and the evolution of flowering plants.</title>
        <authorList>
            <consortium name="Amborella Genome Project"/>
        </authorList>
    </citation>
    <scope>NUCLEOTIDE SEQUENCE [LARGE SCALE GENOMIC DNA]</scope>
</reference>
<evidence type="ECO:0000313" key="4">
    <source>
        <dbReference type="EMBL" id="ERN12479.1"/>
    </source>
</evidence>
<feature type="region of interest" description="Disordered" evidence="2">
    <location>
        <begin position="497"/>
        <end position="541"/>
    </location>
</feature>
<dbReference type="Proteomes" id="UP000017836">
    <property type="component" value="Unassembled WGS sequence"/>
</dbReference>
<name>W1PX22_AMBTC</name>
<keyword evidence="5" id="KW-1185">Reference proteome</keyword>
<dbReference type="KEGG" id="atr:18440697"/>
<dbReference type="Gramene" id="ERN12479">
    <property type="protein sequence ID" value="ERN12479"/>
    <property type="gene ID" value="AMTR_s00025p00165460"/>
</dbReference>
<sequence length="821" mass="91382">MSPAVPSESEPISLQKPIHETLKIHDISETKSRFPGLRGVQWRVDLGILPSDDSSIDELRRVAANSRRRYATLRRRLLIDPHVPDDGTRASDHVMDNPLSQNPESMWSRFFRNAELERMVDQDLSRLYPEHGSYFQTPACQAMLRRILLLWSLRHPETGYRQGMHELLAPLLYVLHVDVLRLAQVRELHEDHFNDKFDGLSNIKWAIEDGDDDINFRQTVAKVSSLDELDPDIRSIVLVSDAYGAEGELGVLLSERFMEHDAYCMFDALLSGGGGGVAMADYFSPSPNVGSLTGLPPVIEASFSLYRLLSIVDISLLDHLVELGVEPQYFALRWLRVLFGREFLLEDLLLVWDSIFACDNSPVIPDNNNDNHVRIANSPREAFISAMAVSMLLHLRSSLLATETATACLQKLLNFPENIEVKKLIEKARSLYTIALDTRVPSYFYPGAFDASKSALTRNSSLSSPRQISGSLSPNSLLGSLPDSYWEEKWRSSMLKSEQRKGSLKSTEKKALGRGRLSLARAESEPSHTKTANGQNGHQYPVRRRLLEDLNRELCSNEDLENPSGSMSSPERPFSVQIDAEKDMEEETSGAGGSEESSPNISTYASALIRAIDNENDSEKSSVTSALSLDGDDSDRVDEACTIVPECQPLLESETKEGLEQRELGADAIVKVTEEANGKKEAGSKDRKPISGKFQWFWRFGRSNGEEAFEKGDMVLNGNVNEGHNNSDRRAGGLASEGSSSLPECTDVVETADKNVISTFRSLGQSMLENIQVIESVFQQERSQVGSLENLSRNILNSKGQVTAMAALKELRKISNLLSEM</sequence>
<dbReference type="PANTHER" id="PTHR22957:SF337">
    <property type="entry name" value="TBC1 DOMAIN FAMILY MEMBER 5"/>
    <property type="match status" value="1"/>
</dbReference>
<dbReference type="InterPro" id="IPR035969">
    <property type="entry name" value="Rab-GAP_TBC_sf"/>
</dbReference>
<feature type="compositionally biased region" description="Basic and acidic residues" evidence="2">
    <location>
        <begin position="497"/>
        <end position="511"/>
    </location>
</feature>
<dbReference type="PROSITE" id="PS50086">
    <property type="entry name" value="TBC_RABGAP"/>
    <property type="match status" value="1"/>
</dbReference>
<evidence type="ECO:0000256" key="1">
    <source>
        <dbReference type="ARBA" id="ARBA00022468"/>
    </source>
</evidence>
<dbReference type="SUPFAM" id="SSF47923">
    <property type="entry name" value="Ypt/Rab-GAP domain of gyp1p"/>
    <property type="match status" value="2"/>
</dbReference>
<dbReference type="GO" id="GO:0005096">
    <property type="term" value="F:GTPase activator activity"/>
    <property type="evidence" value="ECO:0000318"/>
    <property type="project" value="GO_Central"/>
</dbReference>
<feature type="compositionally biased region" description="Polar residues" evidence="2">
    <location>
        <begin position="529"/>
        <end position="538"/>
    </location>
</feature>
<dbReference type="SMART" id="SM00164">
    <property type="entry name" value="TBC"/>
    <property type="match status" value="1"/>
</dbReference>
<dbReference type="GO" id="GO:0010008">
    <property type="term" value="C:endosome membrane"/>
    <property type="evidence" value="ECO:0000318"/>
    <property type="project" value="GO_Central"/>
</dbReference>
<dbReference type="STRING" id="13333.W1PX22"/>
<protein>
    <recommendedName>
        <fullName evidence="3">Rab-GAP TBC domain-containing protein</fullName>
    </recommendedName>
</protein>
<dbReference type="OrthoDB" id="27140at2759"/>
<dbReference type="Pfam" id="PF00566">
    <property type="entry name" value="RabGAP-TBC"/>
    <property type="match status" value="2"/>
</dbReference>
<dbReference type="OMA" id="HYEDHFT"/>
<feature type="compositionally biased region" description="Low complexity" evidence="2">
    <location>
        <begin position="732"/>
        <end position="742"/>
    </location>
</feature>
<feature type="region of interest" description="Disordered" evidence="2">
    <location>
        <begin position="615"/>
        <end position="634"/>
    </location>
</feature>
<dbReference type="EMBL" id="KI392614">
    <property type="protein sequence ID" value="ERN12479.1"/>
    <property type="molecule type" value="Genomic_DNA"/>
</dbReference>